<dbReference type="FunFam" id="3.40.109.10:FF:000001">
    <property type="entry name" value="Nitroreductase family"/>
    <property type="match status" value="1"/>
</dbReference>
<dbReference type="PANTHER" id="PTHR43035">
    <property type="entry name" value="FATTY ACID REPRESSION MUTANT PROTEIN 2-RELATED"/>
    <property type="match status" value="1"/>
</dbReference>
<organism evidence="5 6">
    <name type="scientific">Paenibacillus spiritus</name>
    <dbReference type="NCBI Taxonomy" id="2496557"/>
    <lineage>
        <taxon>Bacteria</taxon>
        <taxon>Bacillati</taxon>
        <taxon>Bacillota</taxon>
        <taxon>Bacilli</taxon>
        <taxon>Bacillales</taxon>
        <taxon>Paenibacillaceae</taxon>
        <taxon>Paenibacillus</taxon>
    </lineage>
</organism>
<feature type="domain" description="Nitroreductase" evidence="4">
    <location>
        <begin position="20"/>
        <end position="187"/>
    </location>
</feature>
<dbReference type="InterPro" id="IPR029479">
    <property type="entry name" value="Nitroreductase"/>
</dbReference>
<keyword evidence="3" id="KW-0560">Oxidoreductase</keyword>
<protein>
    <submittedName>
        <fullName evidence="5">Nitroreductase family protein</fullName>
    </submittedName>
</protein>
<dbReference type="InterPro" id="IPR033877">
    <property type="entry name" value="Frm2/Hbn1"/>
</dbReference>
<comment type="subcellular location">
    <subcellularLocation>
        <location evidence="1">Cytoplasm</location>
    </subcellularLocation>
</comment>
<evidence type="ECO:0000313" key="5">
    <source>
        <dbReference type="EMBL" id="KAA9004079.1"/>
    </source>
</evidence>
<evidence type="ECO:0000256" key="2">
    <source>
        <dbReference type="ARBA" id="ARBA00022490"/>
    </source>
</evidence>
<proteinExistence type="predicted"/>
<sequence length="209" mass="23394">MNEYTLNQELKSADYLKAVQARRSVYAITKESPVSDDRIREVVEQAVLHSPSSFNSQSGRVVVLLGGEHDRLWDLTTETLRKIVPAEQFEGTAQKMNSFKSGYGTVLFFEDEAVIQGLQEQFALYADNFPVWANQSSGMLQLVVWTALSAEGLGASLQHYNPLIDEEVKSTWSLPQSWRLIAQMPFGGVGAAPGEKQFQPVEERVRIVK</sequence>
<keyword evidence="6" id="KW-1185">Reference proteome</keyword>
<dbReference type="GO" id="GO:0005737">
    <property type="term" value="C:cytoplasm"/>
    <property type="evidence" value="ECO:0007669"/>
    <property type="project" value="UniProtKB-SubCell"/>
</dbReference>
<evidence type="ECO:0000256" key="3">
    <source>
        <dbReference type="ARBA" id="ARBA00023002"/>
    </source>
</evidence>
<comment type="caution">
    <text evidence="5">The sequence shown here is derived from an EMBL/GenBank/DDBJ whole genome shotgun (WGS) entry which is preliminary data.</text>
</comment>
<dbReference type="PANTHER" id="PTHR43035:SF1">
    <property type="entry name" value="FATTY ACID REPRESSION MUTANT PROTEIN 2-RELATED"/>
    <property type="match status" value="1"/>
</dbReference>
<evidence type="ECO:0000256" key="1">
    <source>
        <dbReference type="ARBA" id="ARBA00004496"/>
    </source>
</evidence>
<dbReference type="EMBL" id="VYKK01000015">
    <property type="protein sequence ID" value="KAA9004079.1"/>
    <property type="molecule type" value="Genomic_DNA"/>
</dbReference>
<reference evidence="5 6" key="1">
    <citation type="submission" date="2019-09" db="EMBL/GenBank/DDBJ databases">
        <title>Bacillus ochoae sp. nov., Paenibacillus whitsoniae sp. nov., Paenibacillus spiritus sp. nov. Isolated from the Mars Exploration Rover during spacecraft assembly.</title>
        <authorList>
            <person name="Seuylemezian A."/>
            <person name="Vaishampayan P."/>
        </authorList>
    </citation>
    <scope>NUCLEOTIDE SEQUENCE [LARGE SCALE GENOMIC DNA]</scope>
    <source>
        <strain evidence="5 6">MER_111</strain>
    </source>
</reference>
<dbReference type="GO" id="GO:0034599">
    <property type="term" value="P:cellular response to oxidative stress"/>
    <property type="evidence" value="ECO:0007669"/>
    <property type="project" value="InterPro"/>
</dbReference>
<evidence type="ECO:0000313" key="6">
    <source>
        <dbReference type="Proteomes" id="UP000367750"/>
    </source>
</evidence>
<dbReference type="RefSeq" id="WP_150458433.1">
    <property type="nucleotide sequence ID" value="NZ_VYKK01000015.1"/>
</dbReference>
<dbReference type="OrthoDB" id="9810617at2"/>
<keyword evidence="2" id="KW-0963">Cytoplasm</keyword>
<dbReference type="Proteomes" id="UP000367750">
    <property type="component" value="Unassembled WGS sequence"/>
</dbReference>
<gene>
    <name evidence="5" type="ORF">F4V43_11785</name>
</gene>
<evidence type="ECO:0000259" key="4">
    <source>
        <dbReference type="Pfam" id="PF00881"/>
    </source>
</evidence>
<dbReference type="CDD" id="cd02140">
    <property type="entry name" value="Frm2-like"/>
    <property type="match status" value="1"/>
</dbReference>
<dbReference type="SUPFAM" id="SSF55469">
    <property type="entry name" value="FMN-dependent nitroreductase-like"/>
    <property type="match status" value="1"/>
</dbReference>
<dbReference type="AlphaFoldDB" id="A0A5J5G8U2"/>
<dbReference type="Gene3D" id="3.40.109.10">
    <property type="entry name" value="NADH Oxidase"/>
    <property type="match status" value="1"/>
</dbReference>
<dbReference type="Pfam" id="PF00881">
    <property type="entry name" value="Nitroreductase"/>
    <property type="match status" value="1"/>
</dbReference>
<dbReference type="GO" id="GO:0016491">
    <property type="term" value="F:oxidoreductase activity"/>
    <property type="evidence" value="ECO:0007669"/>
    <property type="project" value="UniProtKB-KW"/>
</dbReference>
<dbReference type="InterPro" id="IPR000415">
    <property type="entry name" value="Nitroreductase-like"/>
</dbReference>
<name>A0A5J5G8U2_9BACL</name>
<accession>A0A5J5G8U2</accession>